<sequence>MSKLNTTVSSARKPRKPSAQAVRRAVASSTALETGAPVRQLEQKLQDRSRQRFAHVKLAA</sequence>
<dbReference type="RefSeq" id="WP_106685568.1">
    <property type="nucleotide sequence ID" value="NZ_CP027667.1"/>
</dbReference>
<feature type="compositionally biased region" description="Low complexity" evidence="1">
    <location>
        <begin position="18"/>
        <end position="31"/>
    </location>
</feature>
<feature type="compositionally biased region" description="Basic residues" evidence="1">
    <location>
        <begin position="51"/>
        <end position="60"/>
    </location>
</feature>
<evidence type="ECO:0000313" key="3">
    <source>
        <dbReference type="Proteomes" id="UP000237925"/>
    </source>
</evidence>
<reference evidence="2 3" key="1">
    <citation type="submission" date="2018-03" db="EMBL/GenBank/DDBJ databases">
        <title>Genome sequencing of Melaminivora sp.</title>
        <authorList>
            <person name="Kim S.-J."/>
            <person name="Heo J."/>
            <person name="Ahn J.-H."/>
            <person name="Kwon S.-W."/>
        </authorList>
    </citation>
    <scope>NUCLEOTIDE SEQUENCE [LARGE SCALE GENOMIC DNA]</scope>
    <source>
        <strain evidence="2 3">SC2-9</strain>
    </source>
</reference>
<protein>
    <submittedName>
        <fullName evidence="2">Uncharacterized protein</fullName>
    </submittedName>
</protein>
<organism evidence="2 3">
    <name type="scientific">Melaminivora suipulveris</name>
    <dbReference type="NCBI Taxonomy" id="2109913"/>
    <lineage>
        <taxon>Bacteria</taxon>
        <taxon>Pseudomonadati</taxon>
        <taxon>Pseudomonadota</taxon>
        <taxon>Betaproteobacteria</taxon>
        <taxon>Burkholderiales</taxon>
        <taxon>Comamonadaceae</taxon>
        <taxon>Melaminivora</taxon>
    </lineage>
</organism>
<dbReference type="KEGG" id="mela:C6568_15660"/>
<proteinExistence type="predicted"/>
<name>A0A2R3QHC7_9BURK</name>
<evidence type="ECO:0000256" key="1">
    <source>
        <dbReference type="SAM" id="MobiDB-lite"/>
    </source>
</evidence>
<feature type="region of interest" description="Disordered" evidence="1">
    <location>
        <begin position="1"/>
        <end position="60"/>
    </location>
</feature>
<accession>A0A2R3QHC7</accession>
<feature type="compositionally biased region" description="Polar residues" evidence="1">
    <location>
        <begin position="1"/>
        <end position="10"/>
    </location>
</feature>
<gene>
    <name evidence="2" type="ORF">C6568_15660</name>
</gene>
<evidence type="ECO:0000313" key="2">
    <source>
        <dbReference type="EMBL" id="AVO51181.1"/>
    </source>
</evidence>
<feature type="compositionally biased region" description="Basic and acidic residues" evidence="1">
    <location>
        <begin position="41"/>
        <end position="50"/>
    </location>
</feature>
<dbReference type="AlphaFoldDB" id="A0A2R3QHC7"/>
<keyword evidence="3" id="KW-1185">Reference proteome</keyword>
<dbReference type="Proteomes" id="UP000237925">
    <property type="component" value="Chromosome"/>
</dbReference>
<dbReference type="EMBL" id="CP027667">
    <property type="protein sequence ID" value="AVO51181.1"/>
    <property type="molecule type" value="Genomic_DNA"/>
</dbReference>